<dbReference type="InterPro" id="IPR051783">
    <property type="entry name" value="NAD(P)-dependent_oxidoreduct"/>
</dbReference>
<dbReference type="Pfam" id="PF01370">
    <property type="entry name" value="Epimerase"/>
    <property type="match status" value="1"/>
</dbReference>
<dbReference type="GO" id="GO:0004029">
    <property type="term" value="F:aldehyde dehydrogenase (NAD+) activity"/>
    <property type="evidence" value="ECO:0007669"/>
    <property type="project" value="TreeGrafter"/>
</dbReference>
<dbReference type="RefSeq" id="WP_121375981.1">
    <property type="nucleotide sequence ID" value="NZ_RBLC01000001.1"/>
</dbReference>
<dbReference type="InterPro" id="IPR001509">
    <property type="entry name" value="Epimerase_deHydtase"/>
</dbReference>
<dbReference type="EMBL" id="RBLC01000001">
    <property type="protein sequence ID" value="RKS26677.1"/>
    <property type="molecule type" value="Genomic_DNA"/>
</dbReference>
<dbReference type="OrthoDB" id="596910at2"/>
<sequence>MVLVTGATGLVGSHLVLHLLENGEEVRALYRNKENIQNTKSFFEWKKQSSLFEKINWAKGDITDIPSLERAFETIDYVYHCAAFISFAPDDEEQMRKTNIEGTANIVNFCLAKQVKKLCHVSSIAALGDLQEHETIITEETEWNPEISRSDYAISKFGAEMEVWRGQQEGLSVVIVNPGVILGPGFWNSGSSEIFHRIKKGLNYYTEGATGFVTAEDVARSMYGLMKSPIQKERFVLVTKSITYHDLSDLIATSLGKKKPSVYLKPWVTGLAWRVDWLIATLFFRKRQLSKATAIALHTQSQFDNSKIKNALNFEFEDIGKYILKISDTI</sequence>
<dbReference type="InterPro" id="IPR036291">
    <property type="entry name" value="NAD(P)-bd_dom_sf"/>
</dbReference>
<evidence type="ECO:0000313" key="3">
    <source>
        <dbReference type="Proteomes" id="UP000277579"/>
    </source>
</evidence>
<proteinExistence type="predicted"/>
<evidence type="ECO:0000259" key="1">
    <source>
        <dbReference type="Pfam" id="PF01370"/>
    </source>
</evidence>
<organism evidence="2 3">
    <name type="scientific">Flavobacterium endophyticum</name>
    <dbReference type="NCBI Taxonomy" id="1540163"/>
    <lineage>
        <taxon>Bacteria</taxon>
        <taxon>Pseudomonadati</taxon>
        <taxon>Bacteroidota</taxon>
        <taxon>Flavobacteriia</taxon>
        <taxon>Flavobacteriales</taxon>
        <taxon>Flavobacteriaceae</taxon>
        <taxon>Flavobacterium</taxon>
    </lineage>
</organism>
<dbReference type="Proteomes" id="UP000277579">
    <property type="component" value="Unassembled WGS sequence"/>
</dbReference>
<gene>
    <name evidence="2" type="ORF">CLV94_1743</name>
</gene>
<dbReference type="Gene3D" id="3.40.50.720">
    <property type="entry name" value="NAD(P)-binding Rossmann-like Domain"/>
    <property type="match status" value="1"/>
</dbReference>
<dbReference type="PANTHER" id="PTHR48079:SF6">
    <property type="entry name" value="NAD(P)-BINDING DOMAIN-CONTAINING PROTEIN-RELATED"/>
    <property type="match status" value="1"/>
</dbReference>
<comment type="caution">
    <text evidence="2">The sequence shown here is derived from an EMBL/GenBank/DDBJ whole genome shotgun (WGS) entry which is preliminary data.</text>
</comment>
<protein>
    <submittedName>
        <fullName evidence="2">Nucleoside-diphosphate-sugar epimerase</fullName>
    </submittedName>
</protein>
<dbReference type="AlphaFoldDB" id="A0A495ML46"/>
<feature type="domain" description="NAD-dependent epimerase/dehydratase" evidence="1">
    <location>
        <begin position="2"/>
        <end position="228"/>
    </location>
</feature>
<dbReference type="SUPFAM" id="SSF51735">
    <property type="entry name" value="NAD(P)-binding Rossmann-fold domains"/>
    <property type="match status" value="1"/>
</dbReference>
<dbReference type="PANTHER" id="PTHR48079">
    <property type="entry name" value="PROTEIN YEEZ"/>
    <property type="match status" value="1"/>
</dbReference>
<evidence type="ECO:0000313" key="2">
    <source>
        <dbReference type="EMBL" id="RKS26677.1"/>
    </source>
</evidence>
<keyword evidence="3" id="KW-1185">Reference proteome</keyword>
<name>A0A495ML46_9FLAO</name>
<accession>A0A495ML46</accession>
<reference evidence="2 3" key="1">
    <citation type="submission" date="2018-10" db="EMBL/GenBank/DDBJ databases">
        <title>Genomic Encyclopedia of Archaeal and Bacterial Type Strains, Phase II (KMG-II): from individual species to whole genera.</title>
        <authorList>
            <person name="Goeker M."/>
        </authorList>
    </citation>
    <scope>NUCLEOTIDE SEQUENCE [LARGE SCALE GENOMIC DNA]</scope>
    <source>
        <strain evidence="2 3">DSM 29537</strain>
    </source>
</reference>
<dbReference type="GO" id="GO:0005737">
    <property type="term" value="C:cytoplasm"/>
    <property type="evidence" value="ECO:0007669"/>
    <property type="project" value="TreeGrafter"/>
</dbReference>